<dbReference type="AlphaFoldDB" id="A0A3N6PE39"/>
<comment type="caution">
    <text evidence="1">The sequence shown here is derived from an EMBL/GenBank/DDBJ whole genome shotgun (WGS) entry which is preliminary data.</text>
</comment>
<reference evidence="1 2" key="1">
    <citation type="journal article" date="2018" name="ACS Chem. Biol.">
        <title>Ketoreductase domain dysfunction expands chemodiversity: malyngamide biosynthesis in the cyanobacterium Okeania hirsuta.</title>
        <authorList>
            <person name="Moss N.A."/>
            <person name="Leao T."/>
            <person name="Rankin M."/>
            <person name="McCullough T.M."/>
            <person name="Qu P."/>
            <person name="Korobeynikov A."/>
            <person name="Smith J.L."/>
            <person name="Gerwick L."/>
            <person name="Gerwick W.H."/>
        </authorList>
    </citation>
    <scope>NUCLEOTIDE SEQUENCE [LARGE SCALE GENOMIC DNA]</scope>
    <source>
        <strain evidence="1 2">PAB10Feb10-1</strain>
    </source>
</reference>
<gene>
    <name evidence="1" type="ORF">D5R40_12090</name>
</gene>
<accession>A0A3N6PE39</accession>
<name>A0A3N6PE39_9CYAN</name>
<dbReference type="EMBL" id="RCBY01000055">
    <property type="protein sequence ID" value="RQH44052.1"/>
    <property type="molecule type" value="Genomic_DNA"/>
</dbReference>
<keyword evidence="2" id="KW-1185">Reference proteome</keyword>
<evidence type="ECO:0000313" key="2">
    <source>
        <dbReference type="Proteomes" id="UP000269154"/>
    </source>
</evidence>
<evidence type="ECO:0000313" key="1">
    <source>
        <dbReference type="EMBL" id="RQH44052.1"/>
    </source>
</evidence>
<organism evidence="1 2">
    <name type="scientific">Okeania hirsuta</name>
    <dbReference type="NCBI Taxonomy" id="1458930"/>
    <lineage>
        <taxon>Bacteria</taxon>
        <taxon>Bacillati</taxon>
        <taxon>Cyanobacteriota</taxon>
        <taxon>Cyanophyceae</taxon>
        <taxon>Oscillatoriophycideae</taxon>
        <taxon>Oscillatoriales</taxon>
        <taxon>Microcoleaceae</taxon>
        <taxon>Okeania</taxon>
    </lineage>
</organism>
<proteinExistence type="predicted"/>
<sequence>MTDDGLTEWHPAFLELATTLEECAKRYRDFCKRYTPKKKKTTPRRNWGNCFLDKMTKGFQAKPKGREGVPGQLKLDLEGYQEVYQVDPLGSWFGSKAAHTFITANGAAMMV</sequence>
<dbReference type="Proteomes" id="UP000269154">
    <property type="component" value="Unassembled WGS sequence"/>
</dbReference>
<protein>
    <submittedName>
        <fullName evidence="1">Uncharacterized protein</fullName>
    </submittedName>
</protein>